<comment type="caution">
    <text evidence="20">The sequence shown here is derived from an EMBL/GenBank/DDBJ whole genome shotgun (WGS) entry which is preliminary data.</text>
</comment>
<dbReference type="Pfam" id="PF00696">
    <property type="entry name" value="AA_kinase"/>
    <property type="match status" value="1"/>
</dbReference>
<dbReference type="InterPro" id="IPR018042">
    <property type="entry name" value="Aspartate_kinase_CS"/>
</dbReference>
<feature type="binding site" evidence="16">
    <location>
        <begin position="6"/>
        <end position="9"/>
    </location>
    <ligand>
        <name>ATP</name>
        <dbReference type="ChEBI" id="CHEBI:30616"/>
    </ligand>
</feature>
<dbReference type="PROSITE" id="PS51671">
    <property type="entry name" value="ACT"/>
    <property type="match status" value="1"/>
</dbReference>
<dbReference type="EMBL" id="DYWQ01000081">
    <property type="protein sequence ID" value="HJF45187.1"/>
    <property type="molecule type" value="Genomic_DNA"/>
</dbReference>
<dbReference type="GO" id="GO:0004072">
    <property type="term" value="F:aspartate kinase activity"/>
    <property type="evidence" value="ECO:0007669"/>
    <property type="project" value="UniProtKB-EC"/>
</dbReference>
<dbReference type="PROSITE" id="PS00324">
    <property type="entry name" value="ASPARTOKINASE"/>
    <property type="match status" value="1"/>
</dbReference>
<comment type="function">
    <text evidence="1">Catalyzes the phosphorylation of the beta-carboxyl group of aspartic acid with ATP to yield 4-phospho-L-aspartate, which is involved in the branched biosynthetic pathway leading to the biosynthesis of amino acids lysine, threonine, isoleucine and methionine.</text>
</comment>
<keyword evidence="14" id="KW-0457">Lysine biosynthesis</keyword>
<evidence type="ECO:0000256" key="11">
    <source>
        <dbReference type="ARBA" id="ARBA00022777"/>
    </source>
</evidence>
<evidence type="ECO:0000256" key="16">
    <source>
        <dbReference type="PIRSR" id="PIRSR000726-1"/>
    </source>
</evidence>
<feature type="binding site" evidence="16">
    <location>
        <position position="114"/>
    </location>
    <ligand>
        <name>substrate</name>
    </ligand>
</feature>
<dbReference type="AlphaFoldDB" id="A0A921KKZ9"/>
<dbReference type="InterPro" id="IPR054352">
    <property type="entry name" value="ACT_Aspartokinase"/>
</dbReference>
<keyword evidence="18" id="KW-0028">Amino-acid biosynthesis</keyword>
<evidence type="ECO:0000256" key="6">
    <source>
        <dbReference type="ARBA" id="ARBA00010122"/>
    </source>
</evidence>
<dbReference type="SUPFAM" id="SSF53633">
    <property type="entry name" value="Carbamate kinase-like"/>
    <property type="match status" value="1"/>
</dbReference>
<evidence type="ECO:0000256" key="13">
    <source>
        <dbReference type="ARBA" id="ARBA00022915"/>
    </source>
</evidence>
<feature type="binding site" evidence="16">
    <location>
        <position position="50"/>
    </location>
    <ligand>
        <name>substrate</name>
    </ligand>
</feature>
<dbReference type="CDD" id="cd04916">
    <property type="entry name" value="ACT_AKiii-YclM-BS_2"/>
    <property type="match status" value="1"/>
</dbReference>
<dbReference type="Proteomes" id="UP000697330">
    <property type="component" value="Unassembled WGS sequence"/>
</dbReference>
<name>A0A921KKZ9_9ACTN</name>
<keyword evidence="12 16" id="KW-0067">ATP-binding</keyword>
<evidence type="ECO:0000256" key="1">
    <source>
        <dbReference type="ARBA" id="ARBA00002843"/>
    </source>
</evidence>
<dbReference type="FunFam" id="3.30.2130.10:FF:000001">
    <property type="entry name" value="Bifunctional aspartokinase/homoserine dehydrogenase"/>
    <property type="match status" value="1"/>
</dbReference>
<reference evidence="20" key="2">
    <citation type="submission" date="2021-09" db="EMBL/GenBank/DDBJ databases">
        <authorList>
            <person name="Gilroy R."/>
        </authorList>
    </citation>
    <scope>NUCLEOTIDE SEQUENCE</scope>
    <source>
        <strain evidence="20">CHK124-7917</strain>
    </source>
</reference>
<evidence type="ECO:0000259" key="19">
    <source>
        <dbReference type="PROSITE" id="PS51671"/>
    </source>
</evidence>
<evidence type="ECO:0000256" key="17">
    <source>
        <dbReference type="RuleBase" id="RU003448"/>
    </source>
</evidence>
<dbReference type="InterPro" id="IPR036393">
    <property type="entry name" value="AceGlu_kinase-like_sf"/>
</dbReference>
<dbReference type="GO" id="GO:0005829">
    <property type="term" value="C:cytosol"/>
    <property type="evidence" value="ECO:0007669"/>
    <property type="project" value="TreeGrafter"/>
</dbReference>
<dbReference type="InterPro" id="IPR002912">
    <property type="entry name" value="ACT_dom"/>
</dbReference>
<dbReference type="PIRSF" id="PIRSF000726">
    <property type="entry name" value="Asp_kin"/>
    <property type="match status" value="1"/>
</dbReference>
<feature type="binding site" evidence="16">
    <location>
        <begin position="205"/>
        <end position="206"/>
    </location>
    <ligand>
        <name>ATP</name>
        <dbReference type="ChEBI" id="CHEBI:30616"/>
    </ligand>
</feature>
<dbReference type="GO" id="GO:0009089">
    <property type="term" value="P:lysine biosynthetic process via diaminopimelate"/>
    <property type="evidence" value="ECO:0007669"/>
    <property type="project" value="InterPro"/>
</dbReference>
<dbReference type="GO" id="GO:0005524">
    <property type="term" value="F:ATP binding"/>
    <property type="evidence" value="ECO:0007669"/>
    <property type="project" value="UniProtKB-KW"/>
</dbReference>
<dbReference type="NCBIfam" id="TIGR00657">
    <property type="entry name" value="asp_kinases"/>
    <property type="match status" value="1"/>
</dbReference>
<evidence type="ECO:0000256" key="2">
    <source>
        <dbReference type="ARBA" id="ARBA00003121"/>
    </source>
</evidence>
<dbReference type="RefSeq" id="WP_075280361.1">
    <property type="nucleotide sequence ID" value="NZ_CALUGK010000015.1"/>
</dbReference>
<dbReference type="InterPro" id="IPR001341">
    <property type="entry name" value="Asp_kinase"/>
</dbReference>
<dbReference type="NCBIfam" id="NF006540">
    <property type="entry name" value="PRK09034.1"/>
    <property type="match status" value="1"/>
</dbReference>
<evidence type="ECO:0000256" key="7">
    <source>
        <dbReference type="ARBA" id="ARBA00013059"/>
    </source>
</evidence>
<feature type="binding site" evidence="16">
    <location>
        <position position="216"/>
    </location>
    <ligand>
        <name>ATP</name>
        <dbReference type="ChEBI" id="CHEBI:30616"/>
    </ligand>
</feature>
<accession>A0A921KKZ9</accession>
<dbReference type="Pfam" id="PF22468">
    <property type="entry name" value="ACT_9"/>
    <property type="match status" value="1"/>
</dbReference>
<dbReference type="PANTHER" id="PTHR21499:SF67">
    <property type="entry name" value="ASPARTOKINASE 3"/>
    <property type="match status" value="1"/>
</dbReference>
<keyword evidence="10 16" id="KW-0547">Nucleotide-binding</keyword>
<organism evidence="20 21">
    <name type="scientific">Thermophilibacter provencensis</name>
    <dbReference type="NCBI Taxonomy" id="1852386"/>
    <lineage>
        <taxon>Bacteria</taxon>
        <taxon>Bacillati</taxon>
        <taxon>Actinomycetota</taxon>
        <taxon>Coriobacteriia</taxon>
        <taxon>Coriobacteriales</taxon>
        <taxon>Atopobiaceae</taxon>
        <taxon>Thermophilibacter</taxon>
    </lineage>
</organism>
<dbReference type="Gene3D" id="3.30.2130.10">
    <property type="entry name" value="VC0802-like"/>
    <property type="match status" value="1"/>
</dbReference>
<proteinExistence type="inferred from homology"/>
<comment type="function">
    <text evidence="2">Catalyzes the phosphorylation of the beta-carboxyl group of aspartic acid with ATP to yield 4-phospho-L-aspartate, which is involved in the branched biosynthetic pathway leading to the biosynthesis of amino acids threonine, isoleucine and methionine.</text>
</comment>
<evidence type="ECO:0000256" key="4">
    <source>
        <dbReference type="ARBA" id="ARBA00004986"/>
    </source>
</evidence>
<evidence type="ECO:0000313" key="20">
    <source>
        <dbReference type="EMBL" id="HJF45187.1"/>
    </source>
</evidence>
<keyword evidence="9 17" id="KW-0808">Transferase</keyword>
<evidence type="ECO:0000256" key="8">
    <source>
        <dbReference type="ARBA" id="ARBA00016273"/>
    </source>
</evidence>
<reference evidence="20" key="1">
    <citation type="journal article" date="2021" name="PeerJ">
        <title>Extensive microbial diversity within the chicken gut microbiome revealed by metagenomics and culture.</title>
        <authorList>
            <person name="Gilroy R."/>
            <person name="Ravi A."/>
            <person name="Getino M."/>
            <person name="Pursley I."/>
            <person name="Horton D.L."/>
            <person name="Alikhan N.F."/>
            <person name="Baker D."/>
            <person name="Gharbi K."/>
            <person name="Hall N."/>
            <person name="Watson M."/>
            <person name="Adriaenssens E.M."/>
            <person name="Foster-Nyarko E."/>
            <person name="Jarju S."/>
            <person name="Secka A."/>
            <person name="Antonio M."/>
            <person name="Oren A."/>
            <person name="Chaudhuri R.R."/>
            <person name="La Ragione R."/>
            <person name="Hildebrand F."/>
            <person name="Pallen M.J."/>
        </authorList>
    </citation>
    <scope>NUCLEOTIDE SEQUENCE</scope>
    <source>
        <strain evidence="20">CHK124-7917</strain>
    </source>
</reference>
<sequence>MIKIAKFGGSSVASAEQFRKVKAIVEADPDRRFVVVSAAGKRFDGDNKITDLLLLVNAHIQYHVDCTALLADIEQRFVEIADELGLKWPVHEKFETFARNIKKHSPEYIVARGEWFTAHLMAEYLDLPFVDAADVVVFHHDGNVDMERTAARLKDVMVRKGCFVLPGFYGATVDGQIKLFQRGGGDITGAILARCIDAGLYENWTDVSGFLSADPRIVDHPRSIRRITFDEMRELSYMGASVLQEEAIFPVREVNIPIQIKNTNRPQDEGTIIREKARIGEDEHLITGIAGKRDFISVHVKKAHMSGEVGFVRRALSIFERYGISVEHIPTGVDSFSVVVNGADVKDSIYSIVTDIRRELEPDDITMVDKLALLSVVGRNMSKRSGTSGKIFGALGEAGVNIRMITQSSQEISIIMGVNNEDFDRAVQVIYDRFVRDEMVTTS</sequence>
<comment type="pathway">
    <text evidence="5 18">Amino-acid biosynthesis; L-threonine biosynthesis; L-threonine from L-aspartate: step 1/5.</text>
</comment>
<evidence type="ECO:0000256" key="18">
    <source>
        <dbReference type="RuleBase" id="RU004249"/>
    </source>
</evidence>
<dbReference type="PANTHER" id="PTHR21499">
    <property type="entry name" value="ASPARTATE KINASE"/>
    <property type="match status" value="1"/>
</dbReference>
<feature type="domain" description="ACT" evidence="19">
    <location>
        <begin position="376"/>
        <end position="443"/>
    </location>
</feature>
<dbReference type="OrthoDB" id="9799110at2"/>
<gene>
    <name evidence="20" type="ORF">K8U72_05320</name>
</gene>
<dbReference type="GO" id="GO:0019877">
    <property type="term" value="P:diaminopimelate biosynthetic process"/>
    <property type="evidence" value="ECO:0007669"/>
    <property type="project" value="UniProtKB-KW"/>
</dbReference>
<dbReference type="EC" id="2.7.2.4" evidence="7 17"/>
<evidence type="ECO:0000256" key="10">
    <source>
        <dbReference type="ARBA" id="ARBA00022741"/>
    </source>
</evidence>
<evidence type="ECO:0000256" key="15">
    <source>
        <dbReference type="ARBA" id="ARBA00047872"/>
    </source>
</evidence>
<protein>
    <recommendedName>
        <fullName evidence="8 17">Aspartokinase</fullName>
        <ecNumber evidence="7 17">2.7.2.4</ecNumber>
    </recommendedName>
</protein>
<keyword evidence="11 17" id="KW-0418">Kinase</keyword>
<comment type="similarity">
    <text evidence="6 17">Belongs to the aspartokinase family.</text>
</comment>
<evidence type="ECO:0000256" key="5">
    <source>
        <dbReference type="ARBA" id="ARBA00005139"/>
    </source>
</evidence>
<comment type="pathway">
    <text evidence="3 18">Amino-acid biosynthesis; L-lysine biosynthesis via DAP pathway; (S)-tetrahydrodipicolinate from L-aspartate: step 1/4.</text>
</comment>
<evidence type="ECO:0000313" key="21">
    <source>
        <dbReference type="Proteomes" id="UP000697330"/>
    </source>
</evidence>
<evidence type="ECO:0000256" key="3">
    <source>
        <dbReference type="ARBA" id="ARBA00004766"/>
    </source>
</evidence>
<dbReference type="InterPro" id="IPR005260">
    <property type="entry name" value="Asp_kin_monofn"/>
</dbReference>
<evidence type="ECO:0000256" key="14">
    <source>
        <dbReference type="ARBA" id="ARBA00023154"/>
    </source>
</evidence>
<evidence type="ECO:0000256" key="9">
    <source>
        <dbReference type="ARBA" id="ARBA00022679"/>
    </source>
</evidence>
<comment type="catalytic activity">
    <reaction evidence="15 17">
        <text>L-aspartate + ATP = 4-phospho-L-aspartate + ADP</text>
        <dbReference type="Rhea" id="RHEA:23776"/>
        <dbReference type="ChEBI" id="CHEBI:29991"/>
        <dbReference type="ChEBI" id="CHEBI:30616"/>
        <dbReference type="ChEBI" id="CHEBI:57535"/>
        <dbReference type="ChEBI" id="CHEBI:456216"/>
        <dbReference type="EC" id="2.7.2.4"/>
    </reaction>
</comment>
<comment type="pathway">
    <text evidence="4 18">Amino-acid biosynthesis; L-methionine biosynthesis via de novo pathway; L-homoserine from L-aspartate: step 1/3.</text>
</comment>
<evidence type="ECO:0000256" key="12">
    <source>
        <dbReference type="ARBA" id="ARBA00022840"/>
    </source>
</evidence>
<keyword evidence="13" id="KW-0220">Diaminopimelate biosynthesis</keyword>
<dbReference type="InterPro" id="IPR045865">
    <property type="entry name" value="ACT-like_dom_sf"/>
</dbReference>
<dbReference type="SUPFAM" id="SSF55021">
    <property type="entry name" value="ACT-like"/>
    <property type="match status" value="2"/>
</dbReference>
<dbReference type="Gene3D" id="3.40.1160.10">
    <property type="entry name" value="Acetylglutamate kinase-like"/>
    <property type="match status" value="1"/>
</dbReference>
<dbReference type="GO" id="GO:0009090">
    <property type="term" value="P:homoserine biosynthetic process"/>
    <property type="evidence" value="ECO:0007669"/>
    <property type="project" value="TreeGrafter"/>
</dbReference>
<dbReference type="InterPro" id="IPR001048">
    <property type="entry name" value="Asp/Glu/Uridylate_kinase"/>
</dbReference>